<feature type="transmembrane region" description="Helical" evidence="5">
    <location>
        <begin position="202"/>
        <end position="222"/>
    </location>
</feature>
<dbReference type="OrthoDB" id="413079at2759"/>
<evidence type="ECO:0000256" key="5">
    <source>
        <dbReference type="SAM" id="Phobius"/>
    </source>
</evidence>
<dbReference type="InterPro" id="IPR051788">
    <property type="entry name" value="MFS_Transporter"/>
</dbReference>
<keyword evidence="3 5" id="KW-1133">Transmembrane helix</keyword>
<evidence type="ECO:0000256" key="3">
    <source>
        <dbReference type="ARBA" id="ARBA00022989"/>
    </source>
</evidence>
<keyword evidence="4 5" id="KW-0472">Membrane</keyword>
<evidence type="ECO:0000256" key="1">
    <source>
        <dbReference type="ARBA" id="ARBA00004141"/>
    </source>
</evidence>
<proteinExistence type="predicted"/>
<evidence type="ECO:0000256" key="2">
    <source>
        <dbReference type="ARBA" id="ARBA00022692"/>
    </source>
</evidence>
<comment type="caution">
    <text evidence="6">The sequence shown here is derived from an EMBL/GenBank/DDBJ whole genome shotgun (WGS) entry which is preliminary data.</text>
</comment>
<organism evidence="6 7">
    <name type="scientific">Tolypocladium paradoxum</name>
    <dbReference type="NCBI Taxonomy" id="94208"/>
    <lineage>
        <taxon>Eukaryota</taxon>
        <taxon>Fungi</taxon>
        <taxon>Dikarya</taxon>
        <taxon>Ascomycota</taxon>
        <taxon>Pezizomycotina</taxon>
        <taxon>Sordariomycetes</taxon>
        <taxon>Hypocreomycetidae</taxon>
        <taxon>Hypocreales</taxon>
        <taxon>Ophiocordycipitaceae</taxon>
        <taxon>Tolypocladium</taxon>
    </lineage>
</organism>
<dbReference type="InterPro" id="IPR036259">
    <property type="entry name" value="MFS_trans_sf"/>
</dbReference>
<dbReference type="AlphaFoldDB" id="A0A2S4KYS4"/>
<keyword evidence="7" id="KW-1185">Reference proteome</keyword>
<dbReference type="Proteomes" id="UP000237481">
    <property type="component" value="Unassembled WGS sequence"/>
</dbReference>
<dbReference type="PANTHER" id="PTHR23514">
    <property type="entry name" value="BYPASS OF STOP CODON PROTEIN 6"/>
    <property type="match status" value="1"/>
</dbReference>
<name>A0A2S4KYS4_9HYPO</name>
<dbReference type="Gene3D" id="1.20.1250.20">
    <property type="entry name" value="MFS general substrate transporter like domains"/>
    <property type="match status" value="1"/>
</dbReference>
<accession>A0A2S4KYS4</accession>
<dbReference type="EMBL" id="PKSG01000450">
    <property type="protein sequence ID" value="POR35325.1"/>
    <property type="molecule type" value="Genomic_DNA"/>
</dbReference>
<protein>
    <submittedName>
        <fullName evidence="6">Bypass of stop codon protein 6</fullName>
    </submittedName>
</protein>
<dbReference type="GO" id="GO:0016020">
    <property type="term" value="C:membrane"/>
    <property type="evidence" value="ECO:0007669"/>
    <property type="project" value="UniProtKB-SubCell"/>
</dbReference>
<dbReference type="SUPFAM" id="SSF103473">
    <property type="entry name" value="MFS general substrate transporter"/>
    <property type="match status" value="1"/>
</dbReference>
<evidence type="ECO:0000256" key="4">
    <source>
        <dbReference type="ARBA" id="ARBA00023136"/>
    </source>
</evidence>
<comment type="subcellular location">
    <subcellularLocation>
        <location evidence="1">Membrane</location>
        <topology evidence="1">Multi-pass membrane protein</topology>
    </subcellularLocation>
</comment>
<reference evidence="6 7" key="1">
    <citation type="submission" date="2018-01" db="EMBL/GenBank/DDBJ databases">
        <title>Harnessing the power of phylogenomics to disentangle the directionality and signatures of interkingdom host jumping in the parasitic fungal genus Tolypocladium.</title>
        <authorList>
            <person name="Quandt C.A."/>
            <person name="Patterson W."/>
            <person name="Spatafora J.W."/>
        </authorList>
    </citation>
    <scope>NUCLEOTIDE SEQUENCE [LARGE SCALE GENOMIC DNA]</scope>
    <source>
        <strain evidence="6 7">NRBC 100945</strain>
    </source>
</reference>
<keyword evidence="2 5" id="KW-0812">Transmembrane</keyword>
<sequence>MIGKPLPATSFIDPHFLPADCGRSHTYTPAVDSGLINWRAGNRRRDADAVALGVLGVRTGVEPGGAGARGAAGELPLARHGDGAEAAHRALGAIFIFAYQGAEVSISDWVISFLINARGGDPSSVGYISAGFWAGITLGRFCLSGPAQRIGENVFWVPNIVGNAVAMPIVGPLLGPVYPCGNLGGAVAPFITGLLAQAVGTYVLHPIVIALFAVMLLCWYGIPVEMKRTE</sequence>
<dbReference type="PANTHER" id="PTHR23514:SF6">
    <property type="entry name" value="MAJOR FACILITATOR SUPERFAMILY (MFS) PROFILE DOMAIN-CONTAINING PROTEIN"/>
    <property type="match status" value="1"/>
</dbReference>
<gene>
    <name evidence="6" type="ORF">TPAR_04456</name>
</gene>
<evidence type="ECO:0000313" key="6">
    <source>
        <dbReference type="EMBL" id="POR35325.1"/>
    </source>
</evidence>
<evidence type="ECO:0000313" key="7">
    <source>
        <dbReference type="Proteomes" id="UP000237481"/>
    </source>
</evidence>